<name>A0A7Z0D1G6_9MICO</name>
<protein>
    <submittedName>
        <fullName evidence="1">Uncharacterized protein YdeI (YjbR/CyaY-like superfamily)</fullName>
    </submittedName>
</protein>
<evidence type="ECO:0000313" key="2">
    <source>
        <dbReference type="Proteomes" id="UP000539111"/>
    </source>
</evidence>
<comment type="caution">
    <text evidence="1">The sequence shown here is derived from an EMBL/GenBank/DDBJ whole genome shotgun (WGS) entry which is preliminary data.</text>
</comment>
<gene>
    <name evidence="1" type="ORF">BJY26_000361</name>
</gene>
<reference evidence="1 2" key="1">
    <citation type="submission" date="2020-07" db="EMBL/GenBank/DDBJ databases">
        <title>Sequencing the genomes of 1000 actinobacteria strains.</title>
        <authorList>
            <person name="Klenk H.-P."/>
        </authorList>
    </citation>
    <scope>NUCLEOTIDE SEQUENCE [LARGE SCALE GENOMIC DNA]</scope>
    <source>
        <strain evidence="1 2">DSM 26341</strain>
    </source>
</reference>
<proteinExistence type="predicted"/>
<keyword evidence="2" id="KW-1185">Reference proteome</keyword>
<dbReference type="AlphaFoldDB" id="A0A7Z0D1G6"/>
<accession>A0A7Z0D1G6</accession>
<sequence length="196" mass="21896">MSDDPEQAMVFPDAAAWREWLTGHHDSEAALWLVLSKKGGTETELDYPAALDEALCFGWIDGRVRSRDAGSFIQRFTPRTARSAWSERNVRYVQRLTDAGKMAPAGLAAVRAAQDDGRWQKAYAGPASAEVPADLAEAIADNPDAQSTFDSLTSQNRYALIYRLGTVKRQETRRRKIGQFVEMLARGETLHPQKRK</sequence>
<dbReference type="Pfam" id="PF13376">
    <property type="entry name" value="OmdA"/>
    <property type="match status" value="1"/>
</dbReference>
<dbReference type="RefSeq" id="WP_179425160.1">
    <property type="nucleotide sequence ID" value="NZ_JACBZP010000001.1"/>
</dbReference>
<organism evidence="1 2">
    <name type="scientific">Spelaeicoccus albus</name>
    <dbReference type="NCBI Taxonomy" id="1280376"/>
    <lineage>
        <taxon>Bacteria</taxon>
        <taxon>Bacillati</taxon>
        <taxon>Actinomycetota</taxon>
        <taxon>Actinomycetes</taxon>
        <taxon>Micrococcales</taxon>
        <taxon>Brevibacteriaceae</taxon>
        <taxon>Spelaeicoccus</taxon>
    </lineage>
</organism>
<evidence type="ECO:0000313" key="1">
    <source>
        <dbReference type="EMBL" id="NYI66055.1"/>
    </source>
</evidence>
<dbReference type="EMBL" id="JACBZP010000001">
    <property type="protein sequence ID" value="NYI66055.1"/>
    <property type="molecule type" value="Genomic_DNA"/>
</dbReference>
<dbReference type="Proteomes" id="UP000539111">
    <property type="component" value="Unassembled WGS sequence"/>
</dbReference>